<dbReference type="PANTHER" id="PTHR47959:SF1">
    <property type="entry name" value="ATP-DEPENDENT RNA HELICASE DBPA"/>
    <property type="match status" value="1"/>
</dbReference>
<name>A0A1G9IJH4_9FLAO</name>
<feature type="domain" description="Helicase C-terminal" evidence="9">
    <location>
        <begin position="230"/>
        <end position="377"/>
    </location>
</feature>
<dbReference type="GO" id="GO:0016787">
    <property type="term" value="F:hydrolase activity"/>
    <property type="evidence" value="ECO:0007669"/>
    <property type="project" value="UniProtKB-KW"/>
</dbReference>
<evidence type="ECO:0000256" key="6">
    <source>
        <dbReference type="PROSITE-ProRule" id="PRU00552"/>
    </source>
</evidence>
<organism evidence="11 12">
    <name type="scientific">Kriegella aquimaris</name>
    <dbReference type="NCBI Taxonomy" id="192904"/>
    <lineage>
        <taxon>Bacteria</taxon>
        <taxon>Pseudomonadati</taxon>
        <taxon>Bacteroidota</taxon>
        <taxon>Flavobacteriia</taxon>
        <taxon>Flavobacteriales</taxon>
        <taxon>Flavobacteriaceae</taxon>
        <taxon>Kriegella</taxon>
    </lineage>
</organism>
<dbReference type="RefSeq" id="WP_089884332.1">
    <property type="nucleotide sequence ID" value="NZ_FNGV01000001.1"/>
</dbReference>
<evidence type="ECO:0000259" key="10">
    <source>
        <dbReference type="PROSITE" id="PS51195"/>
    </source>
</evidence>
<dbReference type="CDD" id="cd18787">
    <property type="entry name" value="SF2_C_DEAD"/>
    <property type="match status" value="1"/>
</dbReference>
<evidence type="ECO:0000313" key="12">
    <source>
        <dbReference type="Proteomes" id="UP000199440"/>
    </source>
</evidence>
<proteinExistence type="inferred from homology"/>
<dbReference type="Proteomes" id="UP000199440">
    <property type="component" value="Unassembled WGS sequence"/>
</dbReference>
<keyword evidence="12" id="KW-1185">Reference proteome</keyword>
<dbReference type="Pfam" id="PF00271">
    <property type="entry name" value="Helicase_C"/>
    <property type="match status" value="1"/>
</dbReference>
<dbReference type="PROSITE" id="PS51194">
    <property type="entry name" value="HELICASE_CTER"/>
    <property type="match status" value="1"/>
</dbReference>
<sequence>MSKQFSALGINEQVLQSLVDLQISVPTDIQKKTIPILLNQKEDVVALAKTGTGKTAAFGLPLIQLIDSENDDVQALILSPTRELGQQIYENLVSFASHSPTISIASVCGGIPIKPQIERLKETTHIIVATPGRLIDLIQRKAVSIKKLKYLVLDEADEMVTALKTDLDTLDAEMPKSRRTLLFTATMPGTVKQLVQNYMSKHVVHLEADMAQMGHQGIDHKYIVVEPIEKLEVLLHFLNSKEGERGIIFCKTKAAVNKLAKKLAINKLSSGSIHGSLSQGIRDRIMGQFREGFIDILVATDLAARGIDVKEISYVVNYHLPDTYEAYVHRSGRTARAGAKGLSVSIIQEEEIQDIPEFEKELGLVFTELKKQDAEDREETNLVLWAKRIFKTKPNRNVSGETKEKIKTIFHHLTKDELIEKVLADHVMHNTPASPKTEDSQKK</sequence>
<accession>A0A1G9IJH4</accession>
<evidence type="ECO:0000256" key="1">
    <source>
        <dbReference type="ARBA" id="ARBA00022741"/>
    </source>
</evidence>
<dbReference type="Gene3D" id="3.40.50.300">
    <property type="entry name" value="P-loop containing nucleotide triphosphate hydrolases"/>
    <property type="match status" value="2"/>
</dbReference>
<feature type="domain" description="DEAD-box RNA helicase Q" evidence="10">
    <location>
        <begin position="3"/>
        <end position="31"/>
    </location>
</feature>
<evidence type="ECO:0000313" key="11">
    <source>
        <dbReference type="EMBL" id="SDL25361.1"/>
    </source>
</evidence>
<dbReference type="Pfam" id="PF00270">
    <property type="entry name" value="DEAD"/>
    <property type="match status" value="1"/>
</dbReference>
<dbReference type="InterPro" id="IPR044742">
    <property type="entry name" value="DEAD/DEAH_RhlB"/>
</dbReference>
<dbReference type="PROSITE" id="PS51192">
    <property type="entry name" value="HELICASE_ATP_BIND_1"/>
    <property type="match status" value="1"/>
</dbReference>
<dbReference type="PROSITE" id="PS00039">
    <property type="entry name" value="DEAD_ATP_HELICASE"/>
    <property type="match status" value="1"/>
</dbReference>
<evidence type="ECO:0000256" key="3">
    <source>
        <dbReference type="ARBA" id="ARBA00022806"/>
    </source>
</evidence>
<evidence type="ECO:0000259" key="8">
    <source>
        <dbReference type="PROSITE" id="PS51192"/>
    </source>
</evidence>
<protein>
    <submittedName>
        <fullName evidence="11">ATP-dependent RNA helicase DeaD</fullName>
    </submittedName>
</protein>
<dbReference type="PANTHER" id="PTHR47959">
    <property type="entry name" value="ATP-DEPENDENT RNA HELICASE RHLE-RELATED"/>
    <property type="match status" value="1"/>
</dbReference>
<dbReference type="OrthoDB" id="9785240at2"/>
<evidence type="ECO:0000256" key="4">
    <source>
        <dbReference type="ARBA" id="ARBA00022840"/>
    </source>
</evidence>
<evidence type="ECO:0000256" key="5">
    <source>
        <dbReference type="ARBA" id="ARBA00038437"/>
    </source>
</evidence>
<gene>
    <name evidence="11" type="ORF">SAMN04488514_101166</name>
</gene>
<dbReference type="AlphaFoldDB" id="A0A1G9IJH4"/>
<dbReference type="SMART" id="SM00487">
    <property type="entry name" value="DEXDc"/>
    <property type="match status" value="1"/>
</dbReference>
<dbReference type="EMBL" id="FNGV01000001">
    <property type="protein sequence ID" value="SDL25361.1"/>
    <property type="molecule type" value="Genomic_DNA"/>
</dbReference>
<dbReference type="SMART" id="SM00490">
    <property type="entry name" value="HELICc"/>
    <property type="match status" value="1"/>
</dbReference>
<dbReference type="InterPro" id="IPR001650">
    <property type="entry name" value="Helicase_C-like"/>
</dbReference>
<dbReference type="SUPFAM" id="SSF52540">
    <property type="entry name" value="P-loop containing nucleoside triphosphate hydrolases"/>
    <property type="match status" value="1"/>
</dbReference>
<evidence type="ECO:0000256" key="2">
    <source>
        <dbReference type="ARBA" id="ARBA00022801"/>
    </source>
</evidence>
<keyword evidence="2 7" id="KW-0378">Hydrolase</keyword>
<keyword evidence="4 7" id="KW-0067">ATP-binding</keyword>
<keyword evidence="3 7" id="KW-0347">Helicase</keyword>
<dbReference type="STRING" id="192904.SAMN04488514_101166"/>
<dbReference type="InterPro" id="IPR011545">
    <property type="entry name" value="DEAD/DEAH_box_helicase_dom"/>
</dbReference>
<reference evidence="11 12" key="1">
    <citation type="submission" date="2016-10" db="EMBL/GenBank/DDBJ databases">
        <authorList>
            <person name="de Groot N.N."/>
        </authorList>
    </citation>
    <scope>NUCLEOTIDE SEQUENCE [LARGE SCALE GENOMIC DNA]</scope>
    <source>
        <strain evidence="11 12">DSM 19886</strain>
    </source>
</reference>
<keyword evidence="1 7" id="KW-0547">Nucleotide-binding</keyword>
<dbReference type="InterPro" id="IPR050079">
    <property type="entry name" value="DEAD_box_RNA_helicase"/>
</dbReference>
<comment type="similarity">
    <text evidence="5 7">Belongs to the DEAD box helicase family.</text>
</comment>
<dbReference type="InterPro" id="IPR000629">
    <property type="entry name" value="RNA-helicase_DEAD-box_CS"/>
</dbReference>
<evidence type="ECO:0000259" key="9">
    <source>
        <dbReference type="PROSITE" id="PS51194"/>
    </source>
</evidence>
<feature type="short sequence motif" description="Q motif" evidence="6">
    <location>
        <begin position="3"/>
        <end position="31"/>
    </location>
</feature>
<dbReference type="InterPro" id="IPR014001">
    <property type="entry name" value="Helicase_ATP-bd"/>
</dbReference>
<dbReference type="GO" id="GO:0005829">
    <property type="term" value="C:cytosol"/>
    <property type="evidence" value="ECO:0007669"/>
    <property type="project" value="TreeGrafter"/>
</dbReference>
<dbReference type="InterPro" id="IPR014014">
    <property type="entry name" value="RNA_helicase_DEAD_Q_motif"/>
</dbReference>
<dbReference type="PROSITE" id="PS51195">
    <property type="entry name" value="Q_MOTIF"/>
    <property type="match status" value="1"/>
</dbReference>
<evidence type="ECO:0000256" key="7">
    <source>
        <dbReference type="RuleBase" id="RU000492"/>
    </source>
</evidence>
<feature type="domain" description="Helicase ATP-binding" evidence="8">
    <location>
        <begin position="35"/>
        <end position="205"/>
    </location>
</feature>
<dbReference type="GO" id="GO:0005524">
    <property type="term" value="F:ATP binding"/>
    <property type="evidence" value="ECO:0007669"/>
    <property type="project" value="UniProtKB-KW"/>
</dbReference>
<dbReference type="GO" id="GO:0003676">
    <property type="term" value="F:nucleic acid binding"/>
    <property type="evidence" value="ECO:0007669"/>
    <property type="project" value="InterPro"/>
</dbReference>
<dbReference type="CDD" id="cd00268">
    <property type="entry name" value="DEADc"/>
    <property type="match status" value="1"/>
</dbReference>
<dbReference type="GO" id="GO:0003724">
    <property type="term" value="F:RNA helicase activity"/>
    <property type="evidence" value="ECO:0007669"/>
    <property type="project" value="InterPro"/>
</dbReference>
<dbReference type="InterPro" id="IPR027417">
    <property type="entry name" value="P-loop_NTPase"/>
</dbReference>